<dbReference type="AlphaFoldDB" id="A0A2N8KSY9"/>
<protein>
    <recommendedName>
        <fullName evidence="4">SHSP domain-containing protein</fullName>
    </recommendedName>
</protein>
<evidence type="ECO:0000256" key="3">
    <source>
        <dbReference type="SAM" id="MobiDB-lite"/>
    </source>
</evidence>
<feature type="region of interest" description="Disordered" evidence="3">
    <location>
        <begin position="1"/>
        <end position="71"/>
    </location>
</feature>
<sequence>MATTTPSARGPAENFFSPLKGKNPGAIEAARGCETQRKTADSPLPQGVRRAARPAEMDRNPIPPSAARSPAQETAMFVIPVARHAAELSRQLERHRVGGQIERLFTQDPQALALRSPALDVSESASGYTVLLDLPGVSKEAVKISIEGRRVSIDAEQTRDPELAEGEKLLHRERAATRFSRSLQLPQELNQNECSAKLENGVLTLKLSKLQASGPTQLIVS</sequence>
<proteinExistence type="inferred from homology"/>
<evidence type="ECO:0000256" key="1">
    <source>
        <dbReference type="PROSITE-ProRule" id="PRU00285"/>
    </source>
</evidence>
<dbReference type="SUPFAM" id="SSF49764">
    <property type="entry name" value="HSP20-like chaperones"/>
    <property type="match status" value="1"/>
</dbReference>
<dbReference type="InterPro" id="IPR002068">
    <property type="entry name" value="A-crystallin/Hsp20_dom"/>
</dbReference>
<keyword evidence="6" id="KW-1185">Reference proteome</keyword>
<evidence type="ECO:0000313" key="5">
    <source>
        <dbReference type="EMBL" id="PND36542.1"/>
    </source>
</evidence>
<name>A0A2N8KSY9_9BURK</name>
<dbReference type="InterPro" id="IPR008978">
    <property type="entry name" value="HSP20-like_chaperone"/>
</dbReference>
<dbReference type="Pfam" id="PF00011">
    <property type="entry name" value="HSP20"/>
    <property type="match status" value="1"/>
</dbReference>
<dbReference type="PANTHER" id="PTHR11527">
    <property type="entry name" value="HEAT-SHOCK PROTEIN 20 FAMILY MEMBER"/>
    <property type="match status" value="1"/>
</dbReference>
<dbReference type="OrthoDB" id="9808910at2"/>
<reference evidence="5 6" key="1">
    <citation type="submission" date="2018-01" db="EMBL/GenBank/DDBJ databases">
        <title>Draft genome sequence of Paucibacter aquatile CR182 isolated from freshwater of the Nakdong River.</title>
        <authorList>
            <person name="Choi A."/>
            <person name="Chung E.J."/>
        </authorList>
    </citation>
    <scope>NUCLEOTIDE SEQUENCE [LARGE SCALE GENOMIC DNA]</scope>
    <source>
        <strain evidence="5 6">CR182</strain>
    </source>
</reference>
<evidence type="ECO:0000256" key="2">
    <source>
        <dbReference type="RuleBase" id="RU003616"/>
    </source>
</evidence>
<evidence type="ECO:0000259" key="4">
    <source>
        <dbReference type="PROSITE" id="PS01031"/>
    </source>
</evidence>
<dbReference type="Gene3D" id="2.60.40.790">
    <property type="match status" value="1"/>
</dbReference>
<comment type="caution">
    <text evidence="5">The sequence shown here is derived from an EMBL/GenBank/DDBJ whole genome shotgun (WGS) entry which is preliminary data.</text>
</comment>
<organism evidence="5 6">
    <name type="scientific">Kinneretia aquatilis</name>
    <dbReference type="NCBI Taxonomy" id="2070761"/>
    <lineage>
        <taxon>Bacteria</taxon>
        <taxon>Pseudomonadati</taxon>
        <taxon>Pseudomonadota</taxon>
        <taxon>Betaproteobacteria</taxon>
        <taxon>Burkholderiales</taxon>
        <taxon>Sphaerotilaceae</taxon>
        <taxon>Roseateles</taxon>
    </lineage>
</organism>
<comment type="similarity">
    <text evidence="1 2">Belongs to the small heat shock protein (HSP20) family.</text>
</comment>
<dbReference type="CDD" id="cd06464">
    <property type="entry name" value="ACD_sHsps-like"/>
    <property type="match status" value="1"/>
</dbReference>
<dbReference type="EMBL" id="POSP01000004">
    <property type="protein sequence ID" value="PND36542.1"/>
    <property type="molecule type" value="Genomic_DNA"/>
</dbReference>
<evidence type="ECO:0000313" key="6">
    <source>
        <dbReference type="Proteomes" id="UP000235916"/>
    </source>
</evidence>
<dbReference type="InterPro" id="IPR031107">
    <property type="entry name" value="Small_HSP"/>
</dbReference>
<gene>
    <name evidence="5" type="ORF">C1O66_22990</name>
</gene>
<dbReference type="PROSITE" id="PS01031">
    <property type="entry name" value="SHSP"/>
    <property type="match status" value="1"/>
</dbReference>
<accession>A0A2N8KSY9</accession>
<feature type="domain" description="SHSP" evidence="4">
    <location>
        <begin position="110"/>
        <end position="221"/>
    </location>
</feature>
<dbReference type="Proteomes" id="UP000235916">
    <property type="component" value="Unassembled WGS sequence"/>
</dbReference>